<sequence>MVAQFSVSIIASFLIITVIVVPNVDSNPVSSPQYSSYPQYTHAQRTAAQRAPQPRRELIDEDTLDLDYFLIVSDAYKTIIKKIKTSIDNSKKEIKIKIDTFPEKIISNITTFTEVVDKYNSSTTTKNCTGQNCTIEACFNLIPDKNDYAKSFGVFANLLILEFEKNELTLEKQLLMLENTMSVTHELISVKRAKALLKKSAVNEMKQWENETVDKLYDMFHRLWLSTISLVDDLTALSKREEELEQTMCLDKALCDDVSTVAPNVKEIIVKNSIAEIIDNYEENFTSIRTDLMEIKNNLEANRLYVESALKTFKNNLLNEDIFKNSYDEYQCRNYGTRCSSNTQCSVHILNKGKFNESIDVFSRLLLADFNEKLLKFDHQLNNLLTDVLTSKMLIYIESKLNDTNEQYLNNTDNWKKDIIDSLKVTKENTLNMAKDLIIAFKTLNENEQKFERYILEKFSEKKLKYACCLKSFDFDIEIEGLRCNPPPAQDDQISISQDDLIKFSLLHRKQS</sequence>
<organism evidence="2 3">
    <name type="scientific">Rhynocoris fuscipes</name>
    <dbReference type="NCBI Taxonomy" id="488301"/>
    <lineage>
        <taxon>Eukaryota</taxon>
        <taxon>Metazoa</taxon>
        <taxon>Ecdysozoa</taxon>
        <taxon>Arthropoda</taxon>
        <taxon>Hexapoda</taxon>
        <taxon>Insecta</taxon>
        <taxon>Pterygota</taxon>
        <taxon>Neoptera</taxon>
        <taxon>Paraneoptera</taxon>
        <taxon>Hemiptera</taxon>
        <taxon>Heteroptera</taxon>
        <taxon>Panheteroptera</taxon>
        <taxon>Cimicomorpha</taxon>
        <taxon>Reduviidae</taxon>
        <taxon>Harpactorinae</taxon>
        <taxon>Harpactorini</taxon>
        <taxon>Rhynocoris</taxon>
    </lineage>
</organism>
<feature type="chain" id="PRO_5043643064" evidence="1">
    <location>
        <begin position="27"/>
        <end position="512"/>
    </location>
</feature>
<accession>A0AAW1D5M3</accession>
<proteinExistence type="predicted"/>
<keyword evidence="3" id="KW-1185">Reference proteome</keyword>
<protein>
    <submittedName>
        <fullName evidence="2">Uncharacterized protein</fullName>
    </submittedName>
</protein>
<dbReference type="EMBL" id="JAPXFL010000006">
    <property type="protein sequence ID" value="KAK9505505.1"/>
    <property type="molecule type" value="Genomic_DNA"/>
</dbReference>
<evidence type="ECO:0000313" key="3">
    <source>
        <dbReference type="Proteomes" id="UP001461498"/>
    </source>
</evidence>
<evidence type="ECO:0000256" key="1">
    <source>
        <dbReference type="SAM" id="SignalP"/>
    </source>
</evidence>
<evidence type="ECO:0000313" key="2">
    <source>
        <dbReference type="EMBL" id="KAK9505505.1"/>
    </source>
</evidence>
<gene>
    <name evidence="2" type="ORF">O3M35_009546</name>
</gene>
<name>A0AAW1D5M3_9HEMI</name>
<reference evidence="2 3" key="1">
    <citation type="submission" date="2022-12" db="EMBL/GenBank/DDBJ databases">
        <title>Chromosome-level genome assembly of true bugs.</title>
        <authorList>
            <person name="Ma L."/>
            <person name="Li H."/>
        </authorList>
    </citation>
    <scope>NUCLEOTIDE SEQUENCE [LARGE SCALE GENOMIC DNA]</scope>
    <source>
        <strain evidence="2">Lab_2022b</strain>
    </source>
</reference>
<comment type="caution">
    <text evidence="2">The sequence shown here is derived from an EMBL/GenBank/DDBJ whole genome shotgun (WGS) entry which is preliminary data.</text>
</comment>
<dbReference type="AlphaFoldDB" id="A0AAW1D5M3"/>
<dbReference type="Proteomes" id="UP001461498">
    <property type="component" value="Unassembled WGS sequence"/>
</dbReference>
<keyword evidence="1" id="KW-0732">Signal</keyword>
<feature type="signal peptide" evidence="1">
    <location>
        <begin position="1"/>
        <end position="26"/>
    </location>
</feature>